<dbReference type="InterPro" id="IPR009412">
    <property type="entry name" value="DUF1062"/>
</dbReference>
<gene>
    <name evidence="1" type="ORF">D5281_14610</name>
</gene>
<evidence type="ECO:0000313" key="2">
    <source>
        <dbReference type="Proteomes" id="UP001154420"/>
    </source>
</evidence>
<name>A0A9X5BHI2_9FIRM</name>
<organism evidence="1 2">
    <name type="scientific">Parablautia muri</name>
    <dbReference type="NCBI Taxonomy" id="2320879"/>
    <lineage>
        <taxon>Bacteria</taxon>
        <taxon>Bacillati</taxon>
        <taxon>Bacillota</taxon>
        <taxon>Clostridia</taxon>
        <taxon>Lachnospirales</taxon>
        <taxon>Lachnospiraceae</taxon>
        <taxon>Parablautia</taxon>
    </lineage>
</organism>
<accession>A0A9X5BHI2</accession>
<reference evidence="1" key="1">
    <citation type="submission" date="2018-09" db="EMBL/GenBank/DDBJ databases">
        <title>Murine metabolic-syndrome-specific gut microbial biobank.</title>
        <authorList>
            <person name="Liu C."/>
        </authorList>
    </citation>
    <scope>NUCLEOTIDE SEQUENCE</scope>
    <source>
        <strain evidence="1">D42-62</strain>
    </source>
</reference>
<evidence type="ECO:0000313" key="1">
    <source>
        <dbReference type="EMBL" id="NBJ93794.1"/>
    </source>
</evidence>
<protein>
    <submittedName>
        <fullName evidence="1">DUF1062 domain-containing protein</fullName>
    </submittedName>
</protein>
<dbReference type="Pfam" id="PF06353">
    <property type="entry name" value="DUF1062"/>
    <property type="match status" value="1"/>
</dbReference>
<dbReference type="RefSeq" id="WP_160560847.1">
    <property type="nucleotide sequence ID" value="NZ_QZDT01000024.1"/>
</dbReference>
<proteinExistence type="predicted"/>
<comment type="caution">
    <text evidence="1">The sequence shown here is derived from an EMBL/GenBank/DDBJ whole genome shotgun (WGS) entry which is preliminary data.</text>
</comment>
<dbReference type="OrthoDB" id="9810886at2"/>
<sequence>MKKVAWEIQSLSLLPVLKYCKKCGKKNVFVCSEQFRINAQRKSLDVWLIYKCSSCNTTWNADVYSRVVPQAIPQALLDGFCKNDKELVKQYAMDSSFLQNHGVEAGLPKYSILGERFSFSEDTEVEIKNQYSLPIRISSAVREKLHLSQREYLQLVSEGQIESVPGQNLKKAKLKARTVLILKGKKGKFL</sequence>
<dbReference type="AlphaFoldDB" id="A0A9X5BHI2"/>
<dbReference type="EMBL" id="QZDT01000024">
    <property type="protein sequence ID" value="NBJ93794.1"/>
    <property type="molecule type" value="Genomic_DNA"/>
</dbReference>
<keyword evidence="2" id="KW-1185">Reference proteome</keyword>
<dbReference type="Proteomes" id="UP001154420">
    <property type="component" value="Unassembled WGS sequence"/>
</dbReference>